<protein>
    <submittedName>
        <fullName evidence="2">Uncharacterized protein</fullName>
    </submittedName>
</protein>
<evidence type="ECO:0000313" key="3">
    <source>
        <dbReference type="Proteomes" id="UP001162164"/>
    </source>
</evidence>
<dbReference type="Proteomes" id="UP001162164">
    <property type="component" value="Unassembled WGS sequence"/>
</dbReference>
<reference evidence="2" key="1">
    <citation type="journal article" date="2023" name="Insect Mol. Biol.">
        <title>Genome sequencing provides insights into the evolution of gene families encoding plant cell wall-degrading enzymes in longhorned beetles.</title>
        <authorList>
            <person name="Shin N.R."/>
            <person name="Okamura Y."/>
            <person name="Kirsch R."/>
            <person name="Pauchet Y."/>
        </authorList>
    </citation>
    <scope>NUCLEOTIDE SEQUENCE</scope>
    <source>
        <strain evidence="2">MMC_N1</strain>
    </source>
</reference>
<organism evidence="2 3">
    <name type="scientific">Molorchus minor</name>
    <dbReference type="NCBI Taxonomy" id="1323400"/>
    <lineage>
        <taxon>Eukaryota</taxon>
        <taxon>Metazoa</taxon>
        <taxon>Ecdysozoa</taxon>
        <taxon>Arthropoda</taxon>
        <taxon>Hexapoda</taxon>
        <taxon>Insecta</taxon>
        <taxon>Pterygota</taxon>
        <taxon>Neoptera</taxon>
        <taxon>Endopterygota</taxon>
        <taxon>Coleoptera</taxon>
        <taxon>Polyphaga</taxon>
        <taxon>Cucujiformia</taxon>
        <taxon>Chrysomeloidea</taxon>
        <taxon>Cerambycidae</taxon>
        <taxon>Lamiinae</taxon>
        <taxon>Monochamini</taxon>
        <taxon>Molorchus</taxon>
    </lineage>
</organism>
<accession>A0ABQ9JMJ9</accession>
<dbReference type="EMBL" id="JAPWTJ010000337">
    <property type="protein sequence ID" value="KAJ8979461.1"/>
    <property type="molecule type" value="Genomic_DNA"/>
</dbReference>
<gene>
    <name evidence="2" type="ORF">NQ317_002810</name>
</gene>
<keyword evidence="3" id="KW-1185">Reference proteome</keyword>
<evidence type="ECO:0000313" key="2">
    <source>
        <dbReference type="EMBL" id="KAJ8979461.1"/>
    </source>
</evidence>
<name>A0ABQ9JMJ9_9CUCU</name>
<feature type="compositionally biased region" description="Polar residues" evidence="1">
    <location>
        <begin position="1"/>
        <end position="27"/>
    </location>
</feature>
<sequence>MDQRTSNQNNQISDLSQPSYLTGNTDPYRSVPEYEVVPIHHVRRRSTPDYTENLIDSNDWLKRSKTPYENKILDSSENGLRLKAFGKPFSLTLIPTEGLLKKGKVEDMDNRA</sequence>
<comment type="caution">
    <text evidence="2">The sequence shown here is derived from an EMBL/GenBank/DDBJ whole genome shotgun (WGS) entry which is preliminary data.</text>
</comment>
<proteinExistence type="predicted"/>
<feature type="region of interest" description="Disordered" evidence="1">
    <location>
        <begin position="1"/>
        <end position="29"/>
    </location>
</feature>
<evidence type="ECO:0000256" key="1">
    <source>
        <dbReference type="SAM" id="MobiDB-lite"/>
    </source>
</evidence>